<dbReference type="EMBL" id="JAHRIQ010027492">
    <property type="protein sequence ID" value="MEQ2230492.1"/>
    <property type="molecule type" value="Genomic_DNA"/>
</dbReference>
<protein>
    <submittedName>
        <fullName evidence="1">Uncharacterized protein</fullName>
    </submittedName>
</protein>
<organism evidence="1 2">
    <name type="scientific">Ilyodon furcidens</name>
    <name type="common">goldbreast splitfin</name>
    <dbReference type="NCBI Taxonomy" id="33524"/>
    <lineage>
        <taxon>Eukaryota</taxon>
        <taxon>Metazoa</taxon>
        <taxon>Chordata</taxon>
        <taxon>Craniata</taxon>
        <taxon>Vertebrata</taxon>
        <taxon>Euteleostomi</taxon>
        <taxon>Actinopterygii</taxon>
        <taxon>Neopterygii</taxon>
        <taxon>Teleostei</taxon>
        <taxon>Neoteleostei</taxon>
        <taxon>Acanthomorphata</taxon>
        <taxon>Ovalentaria</taxon>
        <taxon>Atherinomorphae</taxon>
        <taxon>Cyprinodontiformes</taxon>
        <taxon>Goodeidae</taxon>
        <taxon>Ilyodon</taxon>
    </lineage>
</organism>
<gene>
    <name evidence="1" type="ORF">ILYODFUR_029862</name>
</gene>
<evidence type="ECO:0000313" key="2">
    <source>
        <dbReference type="Proteomes" id="UP001482620"/>
    </source>
</evidence>
<comment type="caution">
    <text evidence="1">The sequence shown here is derived from an EMBL/GenBank/DDBJ whole genome shotgun (WGS) entry which is preliminary data.</text>
</comment>
<dbReference type="Proteomes" id="UP001482620">
    <property type="component" value="Unassembled WGS sequence"/>
</dbReference>
<accession>A0ABV0TC56</accession>
<proteinExistence type="predicted"/>
<evidence type="ECO:0000313" key="1">
    <source>
        <dbReference type="EMBL" id="MEQ2230492.1"/>
    </source>
</evidence>
<reference evidence="1 2" key="1">
    <citation type="submission" date="2021-06" db="EMBL/GenBank/DDBJ databases">
        <authorList>
            <person name="Palmer J.M."/>
        </authorList>
    </citation>
    <scope>NUCLEOTIDE SEQUENCE [LARGE SCALE GENOMIC DNA]</scope>
    <source>
        <strain evidence="2">if_2019</strain>
        <tissue evidence="1">Muscle</tissue>
    </source>
</reference>
<sequence length="105" mass="11527">MMLVSYRCRFFSSGPGTFIVSYFLHGVCDHLCCVFNMFPQQIQHGSSLSKEHHAAGSITGLTRPVCFLPVFQKALKSFKPVWINNSACFPSYLHGSPPTLVSAGG</sequence>
<name>A0ABV0TC56_9TELE</name>
<keyword evidence="2" id="KW-1185">Reference proteome</keyword>